<dbReference type="PRINTS" id="PR00368">
    <property type="entry name" value="FADPNR"/>
</dbReference>
<dbReference type="InterPro" id="IPR051169">
    <property type="entry name" value="NADH-Q_oxidoreductase"/>
</dbReference>
<dbReference type="InterPro" id="IPR036188">
    <property type="entry name" value="FAD/NAD-bd_sf"/>
</dbReference>
<dbReference type="PANTHER" id="PTHR42913:SF3">
    <property type="entry name" value="64 KDA MITOCHONDRIAL NADH DEHYDROGENASE (EUROFUNG)"/>
    <property type="match status" value="1"/>
</dbReference>
<comment type="caution">
    <text evidence="7">The sequence shown here is derived from an EMBL/GenBank/DDBJ whole genome shotgun (WGS) entry which is preliminary data.</text>
</comment>
<dbReference type="AlphaFoldDB" id="A0A1G2DJK9"/>
<dbReference type="GO" id="GO:0019646">
    <property type="term" value="P:aerobic electron transport chain"/>
    <property type="evidence" value="ECO:0007669"/>
    <property type="project" value="TreeGrafter"/>
</dbReference>
<evidence type="ECO:0000256" key="3">
    <source>
        <dbReference type="ARBA" id="ARBA00022630"/>
    </source>
</evidence>
<reference evidence="7 8" key="1">
    <citation type="journal article" date="2016" name="Nat. Commun.">
        <title>Thousands of microbial genomes shed light on interconnected biogeochemical processes in an aquifer system.</title>
        <authorList>
            <person name="Anantharaman K."/>
            <person name="Brown C.T."/>
            <person name="Hug L.A."/>
            <person name="Sharon I."/>
            <person name="Castelle C.J."/>
            <person name="Probst A.J."/>
            <person name="Thomas B.C."/>
            <person name="Singh A."/>
            <person name="Wilkins M.J."/>
            <person name="Karaoz U."/>
            <person name="Brodie E.L."/>
            <person name="Williams K.H."/>
            <person name="Hubbard S.S."/>
            <person name="Banfield J.F."/>
        </authorList>
    </citation>
    <scope>NUCLEOTIDE SEQUENCE [LARGE SCALE GENOMIC DNA]</scope>
</reference>
<dbReference type="STRING" id="1798665.A2942_04560"/>
<evidence type="ECO:0000256" key="4">
    <source>
        <dbReference type="ARBA" id="ARBA00022827"/>
    </source>
</evidence>
<comment type="similarity">
    <text evidence="2">Belongs to the NADH dehydrogenase family.</text>
</comment>
<feature type="domain" description="FAD/NAD(P)-binding" evidence="6">
    <location>
        <begin position="5"/>
        <end position="315"/>
    </location>
</feature>
<gene>
    <name evidence="7" type="ORF">A2942_04560</name>
</gene>
<accession>A0A1G2DJK9</accession>
<dbReference type="PANTHER" id="PTHR42913">
    <property type="entry name" value="APOPTOSIS-INDUCING FACTOR 1"/>
    <property type="match status" value="1"/>
</dbReference>
<dbReference type="GO" id="GO:0003955">
    <property type="term" value="F:NAD(P)H dehydrogenase (quinone) activity"/>
    <property type="evidence" value="ECO:0007669"/>
    <property type="project" value="TreeGrafter"/>
</dbReference>
<dbReference type="SUPFAM" id="SSF51905">
    <property type="entry name" value="FAD/NAD(P)-binding domain"/>
    <property type="match status" value="2"/>
</dbReference>
<evidence type="ECO:0000256" key="2">
    <source>
        <dbReference type="ARBA" id="ARBA00005272"/>
    </source>
</evidence>
<evidence type="ECO:0000256" key="5">
    <source>
        <dbReference type="ARBA" id="ARBA00023002"/>
    </source>
</evidence>
<dbReference type="Pfam" id="PF07992">
    <property type="entry name" value="Pyr_redox_2"/>
    <property type="match status" value="1"/>
</dbReference>
<name>A0A1G2DJK9_9BACT</name>
<evidence type="ECO:0000313" key="8">
    <source>
        <dbReference type="Proteomes" id="UP000178534"/>
    </source>
</evidence>
<dbReference type="EMBL" id="MHLP01000006">
    <property type="protein sequence ID" value="OGZ13592.1"/>
    <property type="molecule type" value="Genomic_DNA"/>
</dbReference>
<keyword evidence="3" id="KW-0285">Flavoprotein</keyword>
<comment type="cofactor">
    <cofactor evidence="1">
        <name>FAD</name>
        <dbReference type="ChEBI" id="CHEBI:57692"/>
    </cofactor>
</comment>
<proteinExistence type="inferred from homology"/>
<evidence type="ECO:0000256" key="1">
    <source>
        <dbReference type="ARBA" id="ARBA00001974"/>
    </source>
</evidence>
<sequence length="414" mass="45617">MNKKHMVIVGGGFAGIAAALACAERLVKHVTITLITATPHFEYHAALYRLVTGSSSTEVCIPLHEIFAGKNVEVVEDRITDLDRDGKVVVGSSGVRYSYDYLILALGSETNYFGVPGLKEYSYGMKSIAEALRLKEHISDVLLTCKIDDANKTDQVCNANFVVIGAGATGVEMAGQLIVYARELAKEHGLDPALVSVELIEGAGKIIPSLPARFTDRIEHHLRGLGVNIFLNRMIEREEIEGIYLGDMSMKARTVIWTAGVKANAVYERWKLPINKQGKVEVDEHLRLHFDPDVFIAGDGAATKYSGWAQTAVYDGEHIERVVESDLKQKSMPVYDPPPPMNAIPAGPQWAAILWGNKRFYGRIGWWLRRLADLRSFLGILSPIKAWKVFKNGSSICDNCGICSVEKHSAPHEA</sequence>
<dbReference type="PRINTS" id="PR00411">
    <property type="entry name" value="PNDRDTASEI"/>
</dbReference>
<evidence type="ECO:0000259" key="6">
    <source>
        <dbReference type="Pfam" id="PF07992"/>
    </source>
</evidence>
<dbReference type="Proteomes" id="UP000178534">
    <property type="component" value="Unassembled WGS sequence"/>
</dbReference>
<dbReference type="PROSITE" id="PS51257">
    <property type="entry name" value="PROKAR_LIPOPROTEIN"/>
    <property type="match status" value="1"/>
</dbReference>
<keyword evidence="5" id="KW-0560">Oxidoreductase</keyword>
<keyword evidence="4" id="KW-0274">FAD</keyword>
<dbReference type="InterPro" id="IPR023753">
    <property type="entry name" value="FAD/NAD-binding_dom"/>
</dbReference>
<dbReference type="Gene3D" id="3.50.50.100">
    <property type="match status" value="1"/>
</dbReference>
<organism evidence="7 8">
    <name type="scientific">Candidatus Lloydbacteria bacterium RIFCSPLOWO2_01_FULL_50_20</name>
    <dbReference type="NCBI Taxonomy" id="1798665"/>
    <lineage>
        <taxon>Bacteria</taxon>
        <taxon>Candidatus Lloydiibacteriota</taxon>
    </lineage>
</organism>
<evidence type="ECO:0000313" key="7">
    <source>
        <dbReference type="EMBL" id="OGZ13592.1"/>
    </source>
</evidence>
<protein>
    <recommendedName>
        <fullName evidence="6">FAD/NAD(P)-binding domain-containing protein</fullName>
    </recommendedName>
</protein>